<sequence>MRVLISACLLGVSCRYDGASKPHSLAAALARCHELVPVCPEQLGGLATPRPPAERQGNRVVTRSGTDVTEAYCRGAAETLRLCKALNCQAAVLKERSPSCGHGQIYDGTFTATLSKGDGVTAELLGSHGIRVYGESQLEELLK</sequence>
<keyword evidence="2" id="KW-1185">Reference proteome</keyword>
<evidence type="ECO:0008006" key="3">
    <source>
        <dbReference type="Google" id="ProtNLM"/>
    </source>
</evidence>
<keyword evidence="1" id="KW-0614">Plasmid</keyword>
<name>A0A830U7X9_9FIRM</name>
<dbReference type="Pfam" id="PF04463">
    <property type="entry name" value="2-thiour_desulf"/>
    <property type="match status" value="1"/>
</dbReference>
<dbReference type="InterPro" id="IPR007553">
    <property type="entry name" value="2-thiour_desulf"/>
</dbReference>
<accession>A0A830U7X9</accession>
<dbReference type="Proteomes" id="UP000679848">
    <property type="component" value="Plasmid pMM59_01"/>
</dbReference>
<dbReference type="AlphaFoldDB" id="A0A830U7X9"/>
<reference evidence="1" key="1">
    <citation type="submission" date="2020-09" db="EMBL/GenBank/DDBJ databases">
        <title>New species isolated from human feces.</title>
        <authorList>
            <person name="Kitahara M."/>
            <person name="Shigeno Y."/>
            <person name="Shime M."/>
            <person name="Matsumoto Y."/>
            <person name="Nakamura S."/>
            <person name="Motooka D."/>
            <person name="Fukuoka S."/>
            <person name="Nishikawa H."/>
            <person name="Benno Y."/>
        </authorList>
    </citation>
    <scope>NUCLEOTIDE SEQUENCE</scope>
    <source>
        <strain evidence="1">MM59</strain>
        <plasmid evidence="1">pMM59_01</plasmid>
    </source>
</reference>
<dbReference type="KEGG" id="pfaa:MM59RIKEN_34360"/>
<dbReference type="RefSeq" id="WP_187031103.1">
    <property type="nucleotide sequence ID" value="NZ_AP023421.1"/>
</dbReference>
<dbReference type="EMBL" id="AP023421">
    <property type="protein sequence ID" value="BCK86117.1"/>
    <property type="molecule type" value="Genomic_DNA"/>
</dbReference>
<organism evidence="1 2">
    <name type="scientific">Pusillibacter faecalis</name>
    <dbReference type="NCBI Taxonomy" id="2714358"/>
    <lineage>
        <taxon>Bacteria</taxon>
        <taxon>Bacillati</taxon>
        <taxon>Bacillota</taxon>
        <taxon>Clostridia</taxon>
        <taxon>Eubacteriales</taxon>
        <taxon>Oscillospiraceae</taxon>
        <taxon>Pusillibacter</taxon>
    </lineage>
</organism>
<protein>
    <recommendedName>
        <fullName evidence="3">DUF523 domain-containing protein</fullName>
    </recommendedName>
</protein>
<evidence type="ECO:0000313" key="2">
    <source>
        <dbReference type="Proteomes" id="UP000679848"/>
    </source>
</evidence>
<dbReference type="PANTHER" id="PTHR30087:SF1">
    <property type="entry name" value="HYPOTHETICAL CYTOSOLIC PROTEIN"/>
    <property type="match status" value="1"/>
</dbReference>
<geneLocation type="plasmid" evidence="1 2">
    <name>pMM59_01</name>
</geneLocation>
<evidence type="ECO:0000313" key="1">
    <source>
        <dbReference type="EMBL" id="BCK86117.1"/>
    </source>
</evidence>
<proteinExistence type="predicted"/>
<gene>
    <name evidence="1" type="ORF">MM59RIKEN_34360</name>
</gene>
<dbReference type="PANTHER" id="PTHR30087">
    <property type="entry name" value="INNER MEMBRANE PROTEIN"/>
    <property type="match status" value="1"/>
</dbReference>